<evidence type="ECO:0000313" key="2">
    <source>
        <dbReference type="EMBL" id="EFI95699.1"/>
    </source>
</evidence>
<dbReference type="VEuPathDB" id="FungiDB:SCHCODRAFT_02631543"/>
<dbReference type="GeneID" id="9591589"/>
<name>D8Q9P9_SCHCM</name>
<dbReference type="EMBL" id="GL377308">
    <property type="protein sequence ID" value="EFI95699.1"/>
    <property type="molecule type" value="Genomic_DNA"/>
</dbReference>
<sequence length="203" mass="22466">MQKRIDAALTKDGVLAKLDGDMRTRIQEKVKQQVAKKVKAQMNDEISAEQRNEVAAYKRQIVEVEHSLRNADARRRNSLLGAASSKLSDAKIWPVLPDLSPDADSLPSIPAGFPADIPTLMKMPDKELIKLIGPEGYGFDSKVIFAGMKKMVGPAAKSDGEKQRRRSALLNYILQHLGVPFRTTCTANDVQAGRIVVTRTRRC</sequence>
<protein>
    <submittedName>
        <fullName evidence="2">Expressed protein</fullName>
    </submittedName>
</protein>
<evidence type="ECO:0000256" key="1">
    <source>
        <dbReference type="SAM" id="Coils"/>
    </source>
</evidence>
<dbReference type="KEGG" id="scm:SCHCO_02631543"/>
<keyword evidence="1" id="KW-0175">Coiled coil</keyword>
<feature type="coiled-coil region" evidence="1">
    <location>
        <begin position="47"/>
        <end position="74"/>
    </location>
</feature>
<organism evidence="3">
    <name type="scientific">Schizophyllum commune (strain H4-8 / FGSC 9210)</name>
    <name type="common">Split gill fungus</name>
    <dbReference type="NCBI Taxonomy" id="578458"/>
    <lineage>
        <taxon>Eukaryota</taxon>
        <taxon>Fungi</taxon>
        <taxon>Dikarya</taxon>
        <taxon>Basidiomycota</taxon>
        <taxon>Agaricomycotina</taxon>
        <taxon>Agaricomycetes</taxon>
        <taxon>Agaricomycetidae</taxon>
        <taxon>Agaricales</taxon>
        <taxon>Schizophyllaceae</taxon>
        <taxon>Schizophyllum</taxon>
    </lineage>
</organism>
<dbReference type="AlphaFoldDB" id="D8Q9P9"/>
<accession>D8Q9P9</accession>
<keyword evidence="3" id="KW-1185">Reference proteome</keyword>
<evidence type="ECO:0000313" key="3">
    <source>
        <dbReference type="Proteomes" id="UP000007431"/>
    </source>
</evidence>
<dbReference type="HOGENOM" id="CLU_1349590_0_0_1"/>
<reference evidence="2 3" key="1">
    <citation type="journal article" date="2010" name="Nat. Biotechnol.">
        <title>Genome sequence of the model mushroom Schizophyllum commune.</title>
        <authorList>
            <person name="Ohm R.A."/>
            <person name="de Jong J.F."/>
            <person name="Lugones L.G."/>
            <person name="Aerts A."/>
            <person name="Kothe E."/>
            <person name="Stajich J.E."/>
            <person name="de Vries R.P."/>
            <person name="Record E."/>
            <person name="Levasseur A."/>
            <person name="Baker S.E."/>
            <person name="Bartholomew K.A."/>
            <person name="Coutinho P.M."/>
            <person name="Erdmann S."/>
            <person name="Fowler T.J."/>
            <person name="Gathman A.C."/>
            <person name="Lombard V."/>
            <person name="Henrissat B."/>
            <person name="Knabe N."/>
            <person name="Kuees U."/>
            <person name="Lilly W.W."/>
            <person name="Lindquist E."/>
            <person name="Lucas S."/>
            <person name="Magnuson J.K."/>
            <person name="Piumi F."/>
            <person name="Raudaskoski M."/>
            <person name="Salamov A."/>
            <person name="Schmutz J."/>
            <person name="Schwarze F.W.M.R."/>
            <person name="vanKuyk P.A."/>
            <person name="Horton J.S."/>
            <person name="Grigoriev I.V."/>
            <person name="Woesten H.A.B."/>
        </authorList>
    </citation>
    <scope>NUCLEOTIDE SEQUENCE [LARGE SCALE GENOMIC DNA]</scope>
    <source>
        <strain evidence="3">H4-8 / FGSC 9210</strain>
    </source>
</reference>
<proteinExistence type="predicted"/>
<dbReference type="OrthoDB" id="6474464at2759"/>
<dbReference type="Proteomes" id="UP000007431">
    <property type="component" value="Unassembled WGS sequence"/>
</dbReference>
<dbReference type="InParanoid" id="D8Q9P9"/>
<gene>
    <name evidence="2" type="ORF">SCHCODRAFT_85576</name>
</gene>